<evidence type="ECO:0000313" key="2">
    <source>
        <dbReference type="Proteomes" id="UP000032142"/>
    </source>
</evidence>
<sequence length="45" mass="4808">MSASLLGQKVGDFVSINIVAISGRPSQHLTHTSFNPTILVPERST</sequence>
<gene>
    <name evidence="1" type="ORF">F383_27387</name>
</gene>
<dbReference type="EMBL" id="JRRC01348612">
    <property type="protein sequence ID" value="KHG03360.1"/>
    <property type="molecule type" value="Genomic_DNA"/>
</dbReference>
<accession>A0A0B0MRK3</accession>
<dbReference type="AlphaFoldDB" id="A0A0B0MRK3"/>
<name>A0A0B0MRK3_GOSAR</name>
<reference evidence="2" key="1">
    <citation type="submission" date="2014-09" db="EMBL/GenBank/DDBJ databases">
        <authorList>
            <person name="Mudge J."/>
            <person name="Ramaraj T."/>
            <person name="Lindquist I.E."/>
            <person name="Bharti A.K."/>
            <person name="Sundararajan A."/>
            <person name="Cameron C.T."/>
            <person name="Woodward J.E."/>
            <person name="May G.D."/>
            <person name="Brubaker C."/>
            <person name="Broadhvest J."/>
            <person name="Wilkins T.A."/>
        </authorList>
    </citation>
    <scope>NUCLEOTIDE SEQUENCE</scope>
    <source>
        <strain evidence="2">cv. AKA8401</strain>
    </source>
</reference>
<keyword evidence="2" id="KW-1185">Reference proteome</keyword>
<evidence type="ECO:0000313" key="1">
    <source>
        <dbReference type="EMBL" id="KHG03360.1"/>
    </source>
</evidence>
<organism evidence="1 2">
    <name type="scientific">Gossypium arboreum</name>
    <name type="common">Tree cotton</name>
    <name type="synonym">Gossypium nanking</name>
    <dbReference type="NCBI Taxonomy" id="29729"/>
    <lineage>
        <taxon>Eukaryota</taxon>
        <taxon>Viridiplantae</taxon>
        <taxon>Streptophyta</taxon>
        <taxon>Embryophyta</taxon>
        <taxon>Tracheophyta</taxon>
        <taxon>Spermatophyta</taxon>
        <taxon>Magnoliopsida</taxon>
        <taxon>eudicotyledons</taxon>
        <taxon>Gunneridae</taxon>
        <taxon>Pentapetalae</taxon>
        <taxon>rosids</taxon>
        <taxon>malvids</taxon>
        <taxon>Malvales</taxon>
        <taxon>Malvaceae</taxon>
        <taxon>Malvoideae</taxon>
        <taxon>Gossypium</taxon>
    </lineage>
</organism>
<dbReference type="Proteomes" id="UP000032142">
    <property type="component" value="Unassembled WGS sequence"/>
</dbReference>
<proteinExistence type="predicted"/>
<protein>
    <submittedName>
        <fullName evidence="1">Uncharacterized protein</fullName>
    </submittedName>
</protein>
<comment type="caution">
    <text evidence="1">The sequence shown here is derived from an EMBL/GenBank/DDBJ whole genome shotgun (WGS) entry which is preliminary data.</text>
</comment>